<reference evidence="4" key="1">
    <citation type="submission" date="2016-11" db="UniProtKB">
        <authorList>
            <consortium name="WormBaseParasite"/>
        </authorList>
    </citation>
    <scope>IDENTIFICATION</scope>
</reference>
<keyword evidence="1" id="KW-0175">Coiled coil</keyword>
<feature type="coiled-coil region" evidence="1">
    <location>
        <begin position="383"/>
        <end position="410"/>
    </location>
</feature>
<evidence type="ECO:0000313" key="3">
    <source>
        <dbReference type="Proteomes" id="UP000095281"/>
    </source>
</evidence>
<sequence>MEKRVIKWLELIPKPTKIETFEGAIINIIEETKNEEDKENEEEEEEKVPEDPKHSKQSKIEPSHRIFTIIEDNSGKKFSNVVEKQEKIRREKQLKQTPIHLEKSTKDKENLLKFSEQKMKIMAYLGQSAGQNYNLIDEYLLFELTLLNNCLLKVEPEGIDFEQKNKINTRNGNFIAKIFIDENIKEFDELEGEEEENEKKEEDEEEKEEYFETPESGEEYWLHYFIEIEIFRDSKFYVLKWIIQLPLNAELRPSEIIEGISHQCEAKTEGKVFLIFNYTINPGINYFTIKCWKPFDSFNSKLKELRRTYLGEIDNFGASENWLQLFHPKINSTLKIEQTGYIDLIINCTHQSNHFVSRSVLSSMRYSKMIQRAGLGSGLHWRITKVLEEFERAKRQLIEFRERKNKQRKKTKNKKELNLNLIIK</sequence>
<protein>
    <submittedName>
        <fullName evidence="4">Uncharacterized protein</fullName>
    </submittedName>
</protein>
<feature type="region of interest" description="Disordered" evidence="2">
    <location>
        <begin position="30"/>
        <end position="62"/>
    </location>
</feature>
<evidence type="ECO:0000256" key="1">
    <source>
        <dbReference type="SAM" id="Coils"/>
    </source>
</evidence>
<feature type="region of interest" description="Disordered" evidence="2">
    <location>
        <begin position="189"/>
        <end position="211"/>
    </location>
</feature>
<dbReference type="Proteomes" id="UP000095281">
    <property type="component" value="Unplaced"/>
</dbReference>
<evidence type="ECO:0000256" key="2">
    <source>
        <dbReference type="SAM" id="MobiDB-lite"/>
    </source>
</evidence>
<dbReference type="WBParaSite" id="MhA1_Contig1538.frz3.gene4">
    <property type="protein sequence ID" value="MhA1_Contig1538.frz3.gene4"/>
    <property type="gene ID" value="MhA1_Contig1538.frz3.gene4"/>
</dbReference>
<proteinExistence type="predicted"/>
<name>A0A1I8B887_MELHA</name>
<accession>A0A1I8B887</accession>
<evidence type="ECO:0000313" key="4">
    <source>
        <dbReference type="WBParaSite" id="MhA1_Contig1538.frz3.gene4"/>
    </source>
</evidence>
<feature type="compositionally biased region" description="Acidic residues" evidence="2">
    <location>
        <begin position="37"/>
        <end position="48"/>
    </location>
</feature>
<dbReference type="AlphaFoldDB" id="A0A1I8B887"/>
<feature type="compositionally biased region" description="Basic and acidic residues" evidence="2">
    <location>
        <begin position="49"/>
        <end position="62"/>
    </location>
</feature>
<organism evidence="3 4">
    <name type="scientific">Meloidogyne hapla</name>
    <name type="common">Root-knot nematode worm</name>
    <dbReference type="NCBI Taxonomy" id="6305"/>
    <lineage>
        <taxon>Eukaryota</taxon>
        <taxon>Metazoa</taxon>
        <taxon>Ecdysozoa</taxon>
        <taxon>Nematoda</taxon>
        <taxon>Chromadorea</taxon>
        <taxon>Rhabditida</taxon>
        <taxon>Tylenchina</taxon>
        <taxon>Tylenchomorpha</taxon>
        <taxon>Tylenchoidea</taxon>
        <taxon>Meloidogynidae</taxon>
        <taxon>Meloidogyninae</taxon>
        <taxon>Meloidogyne</taxon>
    </lineage>
</organism>
<keyword evidence="3" id="KW-1185">Reference proteome</keyword>